<dbReference type="InterPro" id="IPR035965">
    <property type="entry name" value="PAS-like_dom_sf"/>
</dbReference>
<gene>
    <name evidence="2" type="ORF">NCTC10661_03762</name>
</gene>
<name>A0AAE8NG46_BURCE</name>
<reference evidence="2 3" key="1">
    <citation type="submission" date="2018-06" db="EMBL/GenBank/DDBJ databases">
        <authorList>
            <consortium name="Pathogen Informatics"/>
            <person name="Doyle S."/>
        </authorList>
    </citation>
    <scope>NUCLEOTIDE SEQUENCE [LARGE SCALE GENOMIC DNA]</scope>
    <source>
        <strain evidence="2 3">NCTC10661</strain>
    </source>
</reference>
<protein>
    <submittedName>
        <fullName evidence="2">MEKHLA domain-containing protein</fullName>
    </submittedName>
</protein>
<organism evidence="2 3">
    <name type="scientific">Burkholderia cepacia</name>
    <name type="common">Pseudomonas cepacia</name>
    <dbReference type="NCBI Taxonomy" id="292"/>
    <lineage>
        <taxon>Bacteria</taxon>
        <taxon>Pseudomonadati</taxon>
        <taxon>Pseudomonadota</taxon>
        <taxon>Betaproteobacteria</taxon>
        <taxon>Burkholderiales</taxon>
        <taxon>Burkholderiaceae</taxon>
        <taxon>Burkholderia</taxon>
        <taxon>Burkholderia cepacia complex</taxon>
    </lineage>
</organism>
<evidence type="ECO:0000313" key="2">
    <source>
        <dbReference type="EMBL" id="SPV20397.1"/>
    </source>
</evidence>
<evidence type="ECO:0000259" key="1">
    <source>
        <dbReference type="Pfam" id="PF08670"/>
    </source>
</evidence>
<dbReference type="AlphaFoldDB" id="A0AAE8NG46"/>
<dbReference type="Gene3D" id="3.30.450.20">
    <property type="entry name" value="PAS domain"/>
    <property type="match status" value="1"/>
</dbReference>
<dbReference type="Pfam" id="PF08670">
    <property type="entry name" value="MEKHLA"/>
    <property type="match status" value="1"/>
</dbReference>
<dbReference type="EMBL" id="UARD01000020">
    <property type="protein sequence ID" value="SPV20397.1"/>
    <property type="molecule type" value="Genomic_DNA"/>
</dbReference>
<accession>A0AAE8NG46</accession>
<comment type="caution">
    <text evidence="2">The sequence shown here is derived from an EMBL/GenBank/DDBJ whole genome shotgun (WGS) entry which is preliminary data.</text>
</comment>
<dbReference type="SUPFAM" id="SSF55785">
    <property type="entry name" value="PYP-like sensor domain (PAS domain)"/>
    <property type="match status" value="1"/>
</dbReference>
<sequence>MLYRKHPHSRADGPTISVEMFQMIPLHSNPAFYQLLADSYARLLGRPLVPQAMHVDEATEWLYEHAPFAVLAHNTDPDPVFIYGNKAAQRRFGYNWDEITRLPSRLSAEAPNREERQQFLARVQRLGYEAGYRGVRVTKSGQRFMIEEATLWQLLDADGTLHGQAVVIPRTRDI</sequence>
<feature type="domain" description="MEKHLA" evidence="1">
    <location>
        <begin position="32"/>
        <end position="169"/>
    </location>
</feature>
<dbReference type="Proteomes" id="UP000250416">
    <property type="component" value="Unassembled WGS sequence"/>
</dbReference>
<evidence type="ECO:0000313" key="3">
    <source>
        <dbReference type="Proteomes" id="UP000250416"/>
    </source>
</evidence>
<dbReference type="InterPro" id="IPR013978">
    <property type="entry name" value="MEKHLA"/>
</dbReference>
<proteinExistence type="predicted"/>